<dbReference type="InterPro" id="IPR007569">
    <property type="entry name" value="DUF559"/>
</dbReference>
<dbReference type="Proteomes" id="UP000093903">
    <property type="component" value="Unassembled WGS sequence"/>
</dbReference>
<dbReference type="Pfam" id="PF04480">
    <property type="entry name" value="DUF559"/>
    <property type="match status" value="1"/>
</dbReference>
<gene>
    <name evidence="2" type="ORF">A9P98_08635</name>
</gene>
<name>A0A853MD82_9CYAN</name>
<reference evidence="2 3" key="1">
    <citation type="submission" date="2016-05" db="EMBL/GenBank/DDBJ databases">
        <title>First complete genome of the cyanobacterium Cylindrospermopsis raciborskii CS505, containing a circular chromosome and a single extrachromosomal element.</title>
        <authorList>
            <person name="Fuentes J."/>
            <person name="Tamames J."/>
            <person name="Allen E."/>
            <person name="Plominski A."/>
            <person name="Vasquez M."/>
        </authorList>
    </citation>
    <scope>NUCLEOTIDE SEQUENCE [LARGE SCALE GENOMIC DNA]</scope>
    <source>
        <strain evidence="2 3">CS505</strain>
    </source>
</reference>
<evidence type="ECO:0000259" key="1">
    <source>
        <dbReference type="Pfam" id="PF04480"/>
    </source>
</evidence>
<sequence length="245" mass="27477">MELQGIEHQSSESAIAPIGGKLPYSLKITSGKVLDVLLALFPGKATRKQLNGFLYSRTRPGFYLELNDALHLAYADQRDGHGTAHWWRLFFGDRLRSQIEELAKSNALVVAKTPSNQANSGVRADYEWGGMYFRSKVEMKVAQELDKRGVTFFANVRGRYSLEGSPVSKDLLNGRVELDFLVFHRGKCAILQVDGPQHKGQRERDYAGDRVLLKEGIPTVRFTDKECRERTGDVVTEFLGVLGDT</sequence>
<proteinExistence type="predicted"/>
<organism evidence="2 3">
    <name type="scientific">Cylindrospermopsis raciborskii CS-505</name>
    <dbReference type="NCBI Taxonomy" id="533240"/>
    <lineage>
        <taxon>Bacteria</taxon>
        <taxon>Bacillati</taxon>
        <taxon>Cyanobacteriota</taxon>
        <taxon>Cyanophyceae</taxon>
        <taxon>Nostocales</taxon>
        <taxon>Aphanizomenonaceae</taxon>
        <taxon>Cylindrospermopsis</taxon>
    </lineage>
</organism>
<dbReference type="AlphaFoldDB" id="A0A853MD82"/>
<dbReference type="EMBL" id="LYXA01000001">
    <property type="protein sequence ID" value="OBU76375.1"/>
    <property type="molecule type" value="Genomic_DNA"/>
</dbReference>
<dbReference type="RefSeq" id="WP_006278963.1">
    <property type="nucleotide sequence ID" value="NZ_ACYA01000086.1"/>
</dbReference>
<evidence type="ECO:0000313" key="3">
    <source>
        <dbReference type="Proteomes" id="UP000093903"/>
    </source>
</evidence>
<evidence type="ECO:0000313" key="2">
    <source>
        <dbReference type="EMBL" id="OBU76375.1"/>
    </source>
</evidence>
<protein>
    <recommendedName>
        <fullName evidence="1">DUF559 domain-containing protein</fullName>
    </recommendedName>
</protein>
<feature type="domain" description="DUF559" evidence="1">
    <location>
        <begin position="177"/>
        <end position="241"/>
    </location>
</feature>
<accession>A0A853MD82</accession>
<comment type="caution">
    <text evidence="2">The sequence shown here is derived from an EMBL/GenBank/DDBJ whole genome shotgun (WGS) entry which is preliminary data.</text>
</comment>